<feature type="signal peptide" evidence="2">
    <location>
        <begin position="1"/>
        <end position="26"/>
    </location>
</feature>
<evidence type="ECO:0000256" key="2">
    <source>
        <dbReference type="SAM" id="SignalP"/>
    </source>
</evidence>
<dbReference type="EMBL" id="CAMAPF010001127">
    <property type="protein sequence ID" value="CAH9147335.1"/>
    <property type="molecule type" value="Genomic_DNA"/>
</dbReference>
<evidence type="ECO:0000313" key="3">
    <source>
        <dbReference type="EMBL" id="CAH9114448.1"/>
    </source>
</evidence>
<keyword evidence="5" id="KW-1185">Reference proteome</keyword>
<proteinExistence type="predicted"/>
<accession>A0AAV0E6J0</accession>
<dbReference type="Proteomes" id="UP001152523">
    <property type="component" value="Unassembled WGS sequence"/>
</dbReference>
<comment type="caution">
    <text evidence="3">The sequence shown here is derived from an EMBL/GenBank/DDBJ whole genome shotgun (WGS) entry which is preliminary data.</text>
</comment>
<protein>
    <submittedName>
        <fullName evidence="3">Uncharacterized protein</fullName>
    </submittedName>
</protein>
<dbReference type="EMBL" id="CAMAPF010000224">
    <property type="protein sequence ID" value="CAH9114448.1"/>
    <property type="molecule type" value="Genomic_DNA"/>
</dbReference>
<name>A0AAV0E6J0_9ASTE</name>
<evidence type="ECO:0000313" key="4">
    <source>
        <dbReference type="EMBL" id="CAH9147335.1"/>
    </source>
</evidence>
<feature type="region of interest" description="Disordered" evidence="1">
    <location>
        <begin position="119"/>
        <end position="140"/>
    </location>
</feature>
<keyword evidence="2" id="KW-0732">Signal</keyword>
<evidence type="ECO:0000256" key="1">
    <source>
        <dbReference type="SAM" id="MobiDB-lite"/>
    </source>
</evidence>
<gene>
    <name evidence="3" type="ORF">CEPIT_LOCUS20736</name>
    <name evidence="4" type="ORF">CEPIT_LOCUS43661</name>
</gene>
<evidence type="ECO:0000313" key="5">
    <source>
        <dbReference type="Proteomes" id="UP001152523"/>
    </source>
</evidence>
<sequence length="140" mass="16404">MERRHQTLCHLFLKCLLLAAILLSNSFNEISTAQAMRLLHKYRSSLPNKMIFIDEYFPHTISRNDELLRRKLHDDVPGGPNPGFQLSIRRFPLEFIRESIDEAIKGNWKHYGRFPEDPDPHISSRMDHHQALKVKDDSSV</sequence>
<feature type="chain" id="PRO_5044713408" evidence="2">
    <location>
        <begin position="27"/>
        <end position="140"/>
    </location>
</feature>
<reference evidence="3" key="1">
    <citation type="submission" date="2022-07" db="EMBL/GenBank/DDBJ databases">
        <authorList>
            <person name="Macas J."/>
            <person name="Novak P."/>
            <person name="Neumann P."/>
        </authorList>
    </citation>
    <scope>NUCLEOTIDE SEQUENCE</scope>
</reference>
<organism evidence="3 5">
    <name type="scientific">Cuscuta epithymum</name>
    <dbReference type="NCBI Taxonomy" id="186058"/>
    <lineage>
        <taxon>Eukaryota</taxon>
        <taxon>Viridiplantae</taxon>
        <taxon>Streptophyta</taxon>
        <taxon>Embryophyta</taxon>
        <taxon>Tracheophyta</taxon>
        <taxon>Spermatophyta</taxon>
        <taxon>Magnoliopsida</taxon>
        <taxon>eudicotyledons</taxon>
        <taxon>Gunneridae</taxon>
        <taxon>Pentapetalae</taxon>
        <taxon>asterids</taxon>
        <taxon>lamiids</taxon>
        <taxon>Solanales</taxon>
        <taxon>Convolvulaceae</taxon>
        <taxon>Cuscuteae</taxon>
        <taxon>Cuscuta</taxon>
        <taxon>Cuscuta subgen. Cuscuta</taxon>
    </lineage>
</organism>
<dbReference type="AlphaFoldDB" id="A0AAV0E6J0"/>